<dbReference type="Proteomes" id="UP000887579">
    <property type="component" value="Unplaced"/>
</dbReference>
<name>A0AC34FLY4_9BILA</name>
<reference evidence="2" key="1">
    <citation type="submission" date="2022-11" db="UniProtKB">
        <authorList>
            <consortium name="WormBaseParasite"/>
        </authorList>
    </citation>
    <scope>IDENTIFICATION</scope>
</reference>
<sequence length="75" mass="8649">MNFFTCKLPTMNKQLLLAYFSFLVLASANCPIPSSKKEKLQELMKKQMCQAFNAMRQHEAAKMATYARKKSEIRA</sequence>
<proteinExistence type="predicted"/>
<evidence type="ECO:0000313" key="1">
    <source>
        <dbReference type="Proteomes" id="UP000887579"/>
    </source>
</evidence>
<dbReference type="WBParaSite" id="ES5_v2.g18170.t1">
    <property type="protein sequence ID" value="ES5_v2.g18170.t1"/>
    <property type="gene ID" value="ES5_v2.g18170"/>
</dbReference>
<organism evidence="1 2">
    <name type="scientific">Panagrolaimus sp. ES5</name>
    <dbReference type="NCBI Taxonomy" id="591445"/>
    <lineage>
        <taxon>Eukaryota</taxon>
        <taxon>Metazoa</taxon>
        <taxon>Ecdysozoa</taxon>
        <taxon>Nematoda</taxon>
        <taxon>Chromadorea</taxon>
        <taxon>Rhabditida</taxon>
        <taxon>Tylenchina</taxon>
        <taxon>Panagrolaimomorpha</taxon>
        <taxon>Panagrolaimoidea</taxon>
        <taxon>Panagrolaimidae</taxon>
        <taxon>Panagrolaimus</taxon>
    </lineage>
</organism>
<evidence type="ECO:0000313" key="2">
    <source>
        <dbReference type="WBParaSite" id="ES5_v2.g18170.t1"/>
    </source>
</evidence>
<protein>
    <submittedName>
        <fullName evidence="2">Uncharacterized protein</fullName>
    </submittedName>
</protein>
<accession>A0AC34FLY4</accession>